<gene>
    <name evidence="4" type="ORF">CDO52_01785</name>
</gene>
<proteinExistence type="predicted"/>
<dbReference type="InterPro" id="IPR058882">
    <property type="entry name" value="PglZ_C"/>
</dbReference>
<dbReference type="Proteomes" id="UP000215005">
    <property type="component" value="Chromosome"/>
</dbReference>
<dbReference type="InterPro" id="IPR047992">
    <property type="entry name" value="BREX_PglZ"/>
</dbReference>
<evidence type="ECO:0000313" key="5">
    <source>
        <dbReference type="Proteomes" id="UP000215005"/>
    </source>
</evidence>
<dbReference type="Pfam" id="PF25861">
    <property type="entry name" value="PglZ_2nd"/>
    <property type="match status" value="1"/>
</dbReference>
<feature type="compositionally biased region" description="Low complexity" evidence="1">
    <location>
        <begin position="808"/>
        <end position="818"/>
    </location>
</feature>
<accession>A0A223S0N3</accession>
<name>A0A223S0N3_9ACTN</name>
<dbReference type="Pfam" id="PF08665">
    <property type="entry name" value="PglZ"/>
    <property type="match status" value="1"/>
</dbReference>
<dbReference type="NCBIfam" id="NF033446">
    <property type="entry name" value="BREX_PglZ_2"/>
    <property type="match status" value="1"/>
</dbReference>
<feature type="region of interest" description="Disordered" evidence="1">
    <location>
        <begin position="801"/>
        <end position="908"/>
    </location>
</feature>
<dbReference type="KEGG" id="ngv:CDO52_01785"/>
<dbReference type="RefSeq" id="WP_094932174.1">
    <property type="nucleotide sequence ID" value="NZ_CP022753.1"/>
</dbReference>
<sequence length="1008" mass="105494">MASPTQPQEATTRPPALVLGRRILEARLDAEADRLPGHRLVLVHGRYEPGAPTQFPVLVGAGEKAVTRRVTVIEQNSVLGIADSWHTHEAAASAPEAANGERLLVVVTQVPEAALGWDLLGYAVRNRVLSVDRAEIVQRRCGAARLDPRIRTEPWLVDALLDAEPRDGWPQVGGVLTRDTAMRFLVQARLGLDASDRAAETPPDADALLAWSRTAGGPDRFAALDEAERTEITEWLVSVAGAAVRPLLDLAASRRAQDAMPLGVVASAMNGPSGSASAETAMTIGALFGQRRVDLGNLQAFTTAVEGTLTRWLADARGFGQHRTRLNDQAMDVLHRADALAGEAGLTSALVSSAYLPSAFENRMAALGSALRGASRDAEHALDRVKEHWLAPLRASRVRTAEAAVRLLRRLEQPAPAPGSAADGLQRHLADWGWMDAALTVLWPGDPDADAALAAAYQDVCDRAVQARAEADEVFAERLSGWARTAHTLAPGGCLLVEDVLAEVAAPLRKKDKHGETAPLVLLVDGMSSAVATGLAQELAARSGWVEAGRRKDVRDAAAAVIPSVTRLSRSSLLAGKLTAGGQSVEKEGFAAFWAGRKDPDAVLFHKAEIAGTAGKRLSDELQYALAGKSAVGVVLNTVDDSLDKAAQGDRTGWRIADVTFLDELLGAARSYGRPVVIVSDHGHVLERGDLDSAPSPTGRNEASAARWRTGTAAGDGEMLLSGPRVLEGDGPEGNRRVVVPWREDIRYTQRKGGYHGGASLAEMTVPVLVFLPSSELLPAGWSLLAPERVTPTWWETQRLGAAGSDGGRMPAAGAPAPTEVDAQPAVSGVRAQHGPRASQAVGTGSSQRAVHGSGRADSSSAPATPTGGPSVAGQGEGASAGPLGTAAQHPAAADGKSGAPHSSSPSLGSKIVESAVFREQRKFVRRGPKSPQVSAAIDALAAADGTLSTTGVAAAAGFPPARAGGLMVMLQRLLNVEGYPVLEFVDGGARLKLNTGLARQQFQVDAE</sequence>
<feature type="domain" description="Alkaline phosphatase-like protein PglZ C-terminal" evidence="3">
    <location>
        <begin position="904"/>
        <end position="1004"/>
    </location>
</feature>
<evidence type="ECO:0000313" key="4">
    <source>
        <dbReference type="EMBL" id="ASU81693.1"/>
    </source>
</evidence>
<evidence type="ECO:0000259" key="3">
    <source>
        <dbReference type="Pfam" id="PF25863"/>
    </source>
</evidence>
<evidence type="ECO:0000259" key="2">
    <source>
        <dbReference type="Pfam" id="PF25861"/>
    </source>
</evidence>
<feature type="domain" description="Alkaline phosphatase-like protein PglZ second" evidence="2">
    <location>
        <begin position="204"/>
        <end position="354"/>
    </location>
</feature>
<dbReference type="Pfam" id="PF25863">
    <property type="entry name" value="PglZ_C"/>
    <property type="match status" value="1"/>
</dbReference>
<reference evidence="4 5" key="1">
    <citation type="submission" date="2017-08" db="EMBL/GenBank/DDBJ databases">
        <title>The complete genome sequence of Nocardiopsis gilva YIM 90087.</title>
        <authorList>
            <person name="Yin M."/>
            <person name="Tang S."/>
        </authorList>
    </citation>
    <scope>NUCLEOTIDE SEQUENCE [LARGE SCALE GENOMIC DNA]</scope>
    <source>
        <strain evidence="4 5">YIM 90087</strain>
    </source>
</reference>
<protein>
    <submittedName>
        <fullName evidence="4">Uncharacterized protein</fullName>
    </submittedName>
</protein>
<organism evidence="4 5">
    <name type="scientific">Nocardiopsis gilva YIM 90087</name>
    <dbReference type="NCBI Taxonomy" id="1235441"/>
    <lineage>
        <taxon>Bacteria</taxon>
        <taxon>Bacillati</taxon>
        <taxon>Actinomycetota</taxon>
        <taxon>Actinomycetes</taxon>
        <taxon>Streptosporangiales</taxon>
        <taxon>Nocardiopsidaceae</taxon>
        <taxon>Nocardiopsis</taxon>
    </lineage>
</organism>
<dbReference type="AlphaFoldDB" id="A0A223S0N3"/>
<keyword evidence="5" id="KW-1185">Reference proteome</keyword>
<dbReference type="EMBL" id="CP022753">
    <property type="protein sequence ID" value="ASU81693.1"/>
    <property type="molecule type" value="Genomic_DNA"/>
</dbReference>
<evidence type="ECO:0000256" key="1">
    <source>
        <dbReference type="SAM" id="MobiDB-lite"/>
    </source>
</evidence>
<dbReference type="OrthoDB" id="6725302at2"/>
<dbReference type="InterPro" id="IPR058881">
    <property type="entry name" value="PglZ_2nd"/>
</dbReference>